<keyword evidence="2" id="KW-0812">Transmembrane</keyword>
<keyword evidence="1" id="KW-0175">Coiled coil</keyword>
<gene>
    <name evidence="4" type="ORF">ABE587_12415</name>
</gene>
<feature type="coiled-coil region" evidence="1">
    <location>
        <begin position="336"/>
        <end position="405"/>
    </location>
</feature>
<dbReference type="GO" id="GO:0008168">
    <property type="term" value="F:methyltransferase activity"/>
    <property type="evidence" value="ECO:0007669"/>
    <property type="project" value="UniProtKB-KW"/>
</dbReference>
<sequence length="425" mass="47190">MTPTLLEIPFDHYQRYAAATHLLQALDLPAPRVLEVGANRQRLLGQFLPQATFLYTDLHAEGDEKDFVVADATALPFPEQGFDAVVSLDVLEHIPAPLRAKAAAEMARVASRAVIVGFPPDQPWVRDAEVDANGRWHELFGEDYVWLQEHKEFGLVDTAEIVAAFESAGMTVLRFGQGNAALWSSLMGAHFIKVKFPELEPLVSAADRLYNSRVFAGDHSDQPYREYCVAVRLPSDAARLQANPPFRADLDAEATALLSGLAGGLRELAVRTANSEKEWKSTARLLDAYIADLAVAKREWGATAAYAQQLQQAKDEADAGWLRRRDQWQQAELDWQQREQELKARVADELQQLQSAQARMAELVEAAEAAEAARLQALDVERELEQRLQQRAADYQRSRRKWQAAMVGLTLGGLVIGALVGWGVS</sequence>
<keyword evidence="5" id="KW-1185">Reference proteome</keyword>
<evidence type="ECO:0000313" key="4">
    <source>
        <dbReference type="EMBL" id="MEN5390619.1"/>
    </source>
</evidence>
<dbReference type="Gene3D" id="3.40.50.150">
    <property type="entry name" value="Vaccinia Virus protein VP39"/>
    <property type="match status" value="1"/>
</dbReference>
<keyword evidence="2" id="KW-1133">Transmembrane helix</keyword>
<dbReference type="InterPro" id="IPR029063">
    <property type="entry name" value="SAM-dependent_MTases_sf"/>
</dbReference>
<feature type="domain" description="Methyltransferase type 11" evidence="3">
    <location>
        <begin position="65"/>
        <end position="110"/>
    </location>
</feature>
<comment type="caution">
    <text evidence="4">The sequence shown here is derived from an EMBL/GenBank/DDBJ whole genome shotgun (WGS) entry which is preliminary data.</text>
</comment>
<dbReference type="EMBL" id="JBDJOF010000023">
    <property type="protein sequence ID" value="MEN5390619.1"/>
    <property type="molecule type" value="Genomic_DNA"/>
</dbReference>
<dbReference type="InterPro" id="IPR013216">
    <property type="entry name" value="Methyltransf_11"/>
</dbReference>
<keyword evidence="4" id="KW-0489">Methyltransferase</keyword>
<dbReference type="GO" id="GO:0032259">
    <property type="term" value="P:methylation"/>
    <property type="evidence" value="ECO:0007669"/>
    <property type="project" value="UniProtKB-KW"/>
</dbReference>
<evidence type="ECO:0000313" key="5">
    <source>
        <dbReference type="Proteomes" id="UP001400166"/>
    </source>
</evidence>
<name>A0ABV0C8F1_9GAMM</name>
<evidence type="ECO:0000259" key="3">
    <source>
        <dbReference type="Pfam" id="PF08241"/>
    </source>
</evidence>
<organism evidence="4 5">
    <name type="scientific">Stenotrophomonas hibiscicola</name>
    <dbReference type="NCBI Taxonomy" id="86189"/>
    <lineage>
        <taxon>Bacteria</taxon>
        <taxon>Pseudomonadati</taxon>
        <taxon>Pseudomonadota</taxon>
        <taxon>Gammaproteobacteria</taxon>
        <taxon>Lysobacterales</taxon>
        <taxon>Lysobacteraceae</taxon>
        <taxon>Stenotrophomonas</taxon>
        <taxon>Stenotrophomonas maltophilia group</taxon>
    </lineage>
</organism>
<protein>
    <submittedName>
        <fullName evidence="4">Methyltransferase domain-containing protein</fullName>
    </submittedName>
</protein>
<keyword evidence="2" id="KW-0472">Membrane</keyword>
<reference evidence="4 5" key="1">
    <citation type="submission" date="2024-04" db="EMBL/GenBank/DDBJ databases">
        <title>WGS of bacteria from Torrens River.</title>
        <authorList>
            <person name="Wyrsch E.R."/>
            <person name="Drigo B."/>
        </authorList>
    </citation>
    <scope>NUCLEOTIDE SEQUENCE [LARGE SCALE GENOMIC DNA]</scope>
    <source>
        <strain evidence="4 5">TWI153</strain>
    </source>
</reference>
<dbReference type="RefSeq" id="WP_206621854.1">
    <property type="nucleotide sequence ID" value="NZ_JBDJNA010000005.1"/>
</dbReference>
<feature type="transmembrane region" description="Helical" evidence="2">
    <location>
        <begin position="404"/>
        <end position="424"/>
    </location>
</feature>
<dbReference type="Proteomes" id="UP001400166">
    <property type="component" value="Unassembled WGS sequence"/>
</dbReference>
<evidence type="ECO:0000256" key="1">
    <source>
        <dbReference type="SAM" id="Coils"/>
    </source>
</evidence>
<dbReference type="SUPFAM" id="SSF53335">
    <property type="entry name" value="S-adenosyl-L-methionine-dependent methyltransferases"/>
    <property type="match status" value="1"/>
</dbReference>
<accession>A0ABV0C8F1</accession>
<dbReference type="Pfam" id="PF08241">
    <property type="entry name" value="Methyltransf_11"/>
    <property type="match status" value="1"/>
</dbReference>
<proteinExistence type="predicted"/>
<keyword evidence="4" id="KW-0808">Transferase</keyword>
<evidence type="ECO:0000256" key="2">
    <source>
        <dbReference type="SAM" id="Phobius"/>
    </source>
</evidence>